<dbReference type="SUPFAM" id="SSF51905">
    <property type="entry name" value="FAD/NAD(P)-binding domain"/>
    <property type="match status" value="2"/>
</dbReference>
<dbReference type="EC" id="1.6.5.9" evidence="2"/>
<keyword evidence="7" id="KW-0520">NAD</keyword>
<evidence type="ECO:0000256" key="3">
    <source>
        <dbReference type="ARBA" id="ARBA00022630"/>
    </source>
</evidence>
<dbReference type="PRINTS" id="PR00411">
    <property type="entry name" value="PNDRDTASEI"/>
</dbReference>
<dbReference type="InterPro" id="IPR023753">
    <property type="entry name" value="FAD/NAD-binding_dom"/>
</dbReference>
<keyword evidence="6" id="KW-0560">Oxidoreductase</keyword>
<feature type="transmembrane region" description="Helical" evidence="9">
    <location>
        <begin position="381"/>
        <end position="398"/>
    </location>
</feature>
<dbReference type="KEGG" id="cpi:Cpin_5068"/>
<feature type="domain" description="External alternative NADH-ubiquinone oxidoreductase-like C-terminal" evidence="11">
    <location>
        <begin position="356"/>
        <end position="413"/>
    </location>
</feature>
<gene>
    <name evidence="12" type="ordered locus">Cpin_5068</name>
</gene>
<keyword evidence="4" id="KW-0274">FAD</keyword>
<keyword evidence="9" id="KW-1133">Transmembrane helix</keyword>
<evidence type="ECO:0000256" key="5">
    <source>
        <dbReference type="ARBA" id="ARBA00022946"/>
    </source>
</evidence>
<organism evidence="12 13">
    <name type="scientific">Chitinophaga pinensis (strain ATCC 43595 / DSM 2588 / LMG 13176 / NBRC 15968 / NCIMB 11800 / UQM 2034)</name>
    <dbReference type="NCBI Taxonomy" id="485918"/>
    <lineage>
        <taxon>Bacteria</taxon>
        <taxon>Pseudomonadati</taxon>
        <taxon>Bacteroidota</taxon>
        <taxon>Chitinophagia</taxon>
        <taxon>Chitinophagales</taxon>
        <taxon>Chitinophagaceae</taxon>
        <taxon>Chitinophaga</taxon>
    </lineage>
</organism>
<evidence type="ECO:0000259" key="10">
    <source>
        <dbReference type="Pfam" id="PF07992"/>
    </source>
</evidence>
<evidence type="ECO:0000256" key="7">
    <source>
        <dbReference type="ARBA" id="ARBA00023027"/>
    </source>
</evidence>
<keyword evidence="9" id="KW-0472">Membrane</keyword>
<dbReference type="Proteomes" id="UP000002215">
    <property type="component" value="Chromosome"/>
</dbReference>
<dbReference type="Pfam" id="PF07992">
    <property type="entry name" value="Pyr_redox_2"/>
    <property type="match status" value="1"/>
</dbReference>
<evidence type="ECO:0000313" key="12">
    <source>
        <dbReference type="EMBL" id="ACU62500.1"/>
    </source>
</evidence>
<keyword evidence="9" id="KW-0812">Transmembrane</keyword>
<evidence type="ECO:0000256" key="1">
    <source>
        <dbReference type="ARBA" id="ARBA00005272"/>
    </source>
</evidence>
<name>A0A979G831_CHIPD</name>
<dbReference type="InterPro" id="IPR036188">
    <property type="entry name" value="FAD/NAD-bd_sf"/>
</dbReference>
<dbReference type="PANTHER" id="PTHR43706:SF47">
    <property type="entry name" value="EXTERNAL NADH-UBIQUINONE OXIDOREDUCTASE 1, MITOCHONDRIAL-RELATED"/>
    <property type="match status" value="1"/>
</dbReference>
<comment type="catalytic activity">
    <reaction evidence="8">
        <text>a quinone + NADH + H(+) = a quinol + NAD(+)</text>
        <dbReference type="Rhea" id="RHEA:46160"/>
        <dbReference type="ChEBI" id="CHEBI:15378"/>
        <dbReference type="ChEBI" id="CHEBI:24646"/>
        <dbReference type="ChEBI" id="CHEBI:57540"/>
        <dbReference type="ChEBI" id="CHEBI:57945"/>
        <dbReference type="ChEBI" id="CHEBI:132124"/>
        <dbReference type="EC" id="1.6.5.9"/>
    </reaction>
</comment>
<evidence type="ECO:0000259" key="11">
    <source>
        <dbReference type="Pfam" id="PF22366"/>
    </source>
</evidence>
<sequence length="448" mass="50451">MESSETREQAIKVVIIGGGFAGINLAQKLQRDKRFDITLVDKNNYNFFPPLIYQLATGFLETSSICYPFRKLFRDKPNLHFHMGEFQKVDPAAHTIYLNNGELQYDYLVFATGTETNYFGNDNIKKRAIPMKTVNDALEMRNRLLKRLEIASITKDPIERKKLTTIVIAGGGPTGVEVSGMLAELRKYVIRKDYPELEGQGGEIYLVNGGESLLEPMSPKSQKHTYNALRRLGVKIKLKTRVKDFVDDQVILNNGDTIHTSTLIWAAGVTAYLHEGIPIASTGPGRRMMTDAFNRVIGVDDIYAIGDTCLTKTDSNFPEGHPQLAQVALQQGRNLAKNFSLMVDNKQLKPFSYVDKGTMAIIGRNNAVADIPSPKLHFNGFIAWAMWLFVHVMALINYRNRLKTMYNWTVAYFTRDQALRMIIKPILRQPEVKPEVKAAEPAAVKSST</sequence>
<accession>A0A979G831</accession>
<keyword evidence="3" id="KW-0285">Flavoprotein</keyword>
<comment type="similarity">
    <text evidence="1">Belongs to the NADH dehydrogenase family.</text>
</comment>
<keyword evidence="5" id="KW-0809">Transit peptide</keyword>
<dbReference type="AlphaFoldDB" id="A0A979G831"/>
<dbReference type="InterPro" id="IPR045024">
    <property type="entry name" value="NDH-2"/>
</dbReference>
<evidence type="ECO:0000313" key="13">
    <source>
        <dbReference type="Proteomes" id="UP000002215"/>
    </source>
</evidence>
<evidence type="ECO:0000256" key="9">
    <source>
        <dbReference type="SAM" id="Phobius"/>
    </source>
</evidence>
<dbReference type="InterPro" id="IPR054585">
    <property type="entry name" value="NDH2-like_C"/>
</dbReference>
<dbReference type="Gene3D" id="3.50.50.100">
    <property type="match status" value="1"/>
</dbReference>
<protein>
    <recommendedName>
        <fullName evidence="2">NADH:ubiquinone reductase (non-electrogenic)</fullName>
        <ecNumber evidence="2">1.6.5.9</ecNumber>
    </recommendedName>
</protein>
<dbReference type="RefSeq" id="WP_012792668.1">
    <property type="nucleotide sequence ID" value="NC_013132.1"/>
</dbReference>
<evidence type="ECO:0000256" key="4">
    <source>
        <dbReference type="ARBA" id="ARBA00022827"/>
    </source>
</evidence>
<evidence type="ECO:0000256" key="8">
    <source>
        <dbReference type="ARBA" id="ARBA00047599"/>
    </source>
</evidence>
<dbReference type="GO" id="GO:0050136">
    <property type="term" value="F:NADH dehydrogenase (quinone) (non-electrogenic) activity"/>
    <property type="evidence" value="ECO:0007669"/>
    <property type="project" value="UniProtKB-EC"/>
</dbReference>
<proteinExistence type="inferred from homology"/>
<dbReference type="PANTHER" id="PTHR43706">
    <property type="entry name" value="NADH DEHYDROGENASE"/>
    <property type="match status" value="1"/>
</dbReference>
<dbReference type="EMBL" id="CP001699">
    <property type="protein sequence ID" value="ACU62500.1"/>
    <property type="molecule type" value="Genomic_DNA"/>
</dbReference>
<reference evidence="13" key="1">
    <citation type="submission" date="2009-08" db="EMBL/GenBank/DDBJ databases">
        <title>The complete genome of Chitinophaga pinensis DSM 2588.</title>
        <authorList>
            <consortium name="US DOE Joint Genome Institute (JGI-PGF)"/>
            <person name="Lucas S."/>
            <person name="Copeland A."/>
            <person name="Lapidus A."/>
            <person name="Glavina del Rio T."/>
            <person name="Dalin E."/>
            <person name="Tice H."/>
            <person name="Bruce D."/>
            <person name="Goodwin L."/>
            <person name="Pitluck S."/>
            <person name="Kyrpides N."/>
            <person name="Mavromatis K."/>
            <person name="Ivanova N."/>
            <person name="Mikhailova N."/>
            <person name="Sims D."/>
            <person name="Meinche L."/>
            <person name="Brettin T."/>
            <person name="Detter J.C."/>
            <person name="Han C."/>
            <person name="Larimer F."/>
            <person name="Land M."/>
            <person name="Hauser L."/>
            <person name="Markowitz V."/>
            <person name="Cheng J.-F."/>
            <person name="Hugenholtz P."/>
            <person name="Woyke T."/>
            <person name="Wu D."/>
            <person name="Spring S."/>
            <person name="Klenk H.-P."/>
            <person name="Eisen J.A."/>
        </authorList>
    </citation>
    <scope>NUCLEOTIDE SEQUENCE [LARGE SCALE GENOMIC DNA]</scope>
    <source>
        <strain evidence="13">ATCC 43595 / DSM 2588 / LMG 13176 / NBRC 15968 / NCIMB 11800 / UQM 2034</strain>
    </source>
</reference>
<dbReference type="PRINTS" id="PR00368">
    <property type="entry name" value="FADPNR"/>
</dbReference>
<evidence type="ECO:0000256" key="2">
    <source>
        <dbReference type="ARBA" id="ARBA00012637"/>
    </source>
</evidence>
<feature type="domain" description="FAD/NAD(P)-binding" evidence="10">
    <location>
        <begin position="12"/>
        <end position="332"/>
    </location>
</feature>
<reference evidence="12 13" key="2">
    <citation type="journal article" date="2010" name="Stand. Genomic Sci.">
        <title>Complete genome sequence of Chitinophaga pinensis type strain (UQM 2034).</title>
        <authorList>
            <person name="Glavina Del Rio T."/>
            <person name="Abt B."/>
            <person name="Spring S."/>
            <person name="Lapidus A."/>
            <person name="Nolan M."/>
            <person name="Tice H."/>
            <person name="Copeland A."/>
            <person name="Cheng J.F."/>
            <person name="Chen F."/>
            <person name="Bruce D."/>
            <person name="Goodwin L."/>
            <person name="Pitluck S."/>
            <person name="Ivanova N."/>
            <person name="Mavromatis K."/>
            <person name="Mikhailova N."/>
            <person name="Pati A."/>
            <person name="Chen A."/>
            <person name="Palaniappan K."/>
            <person name="Land M."/>
            <person name="Hauser L."/>
            <person name="Chang Y.J."/>
            <person name="Jeffries C.D."/>
            <person name="Chain P."/>
            <person name="Saunders E."/>
            <person name="Detter J.C."/>
            <person name="Brettin T."/>
            <person name="Rohde M."/>
            <person name="Goker M."/>
            <person name="Bristow J."/>
            <person name="Eisen J.A."/>
            <person name="Markowitz V."/>
            <person name="Hugenholtz P."/>
            <person name="Kyrpides N.C."/>
            <person name="Klenk H.P."/>
            <person name="Lucas S."/>
        </authorList>
    </citation>
    <scope>NUCLEOTIDE SEQUENCE [LARGE SCALE GENOMIC DNA]</scope>
    <source>
        <strain evidence="13">ATCC 43595 / DSM 2588 / LMG 13176 / NBRC 15968 / NCIMB 11800 / UQM 2034</strain>
    </source>
</reference>
<evidence type="ECO:0000256" key="6">
    <source>
        <dbReference type="ARBA" id="ARBA00023002"/>
    </source>
</evidence>
<dbReference type="Pfam" id="PF22366">
    <property type="entry name" value="NDH2_C"/>
    <property type="match status" value="1"/>
</dbReference>